<evidence type="ECO:0000313" key="1">
    <source>
        <dbReference type="EMBL" id="GIH03534.1"/>
    </source>
</evidence>
<keyword evidence="2" id="KW-1185">Reference proteome</keyword>
<accession>A0A8J3VDF8</accession>
<dbReference type="Pfam" id="PF04237">
    <property type="entry name" value="YjbR"/>
    <property type="match status" value="1"/>
</dbReference>
<dbReference type="Proteomes" id="UP000612899">
    <property type="component" value="Unassembled WGS sequence"/>
</dbReference>
<dbReference type="EMBL" id="BONY01000008">
    <property type="protein sequence ID" value="GIH03534.1"/>
    <property type="molecule type" value="Genomic_DNA"/>
</dbReference>
<dbReference type="InterPro" id="IPR038056">
    <property type="entry name" value="YjbR-like_sf"/>
</dbReference>
<dbReference type="Gene3D" id="3.90.1150.30">
    <property type="match status" value="1"/>
</dbReference>
<evidence type="ECO:0008006" key="3">
    <source>
        <dbReference type="Google" id="ProtNLM"/>
    </source>
</evidence>
<dbReference type="InterPro" id="IPR058532">
    <property type="entry name" value="YjbR/MT2646/Rv2570-like"/>
</dbReference>
<gene>
    <name evidence="1" type="ORF">Rhe02_16010</name>
</gene>
<organism evidence="1 2">
    <name type="scientific">Rhizocola hellebori</name>
    <dbReference type="NCBI Taxonomy" id="1392758"/>
    <lineage>
        <taxon>Bacteria</taxon>
        <taxon>Bacillati</taxon>
        <taxon>Actinomycetota</taxon>
        <taxon>Actinomycetes</taxon>
        <taxon>Micromonosporales</taxon>
        <taxon>Micromonosporaceae</taxon>
        <taxon>Rhizocola</taxon>
    </lineage>
</organism>
<dbReference type="SUPFAM" id="SSF142906">
    <property type="entry name" value="YjbR-like"/>
    <property type="match status" value="1"/>
</dbReference>
<evidence type="ECO:0000313" key="2">
    <source>
        <dbReference type="Proteomes" id="UP000612899"/>
    </source>
</evidence>
<reference evidence="1" key="1">
    <citation type="submission" date="2021-01" db="EMBL/GenBank/DDBJ databases">
        <title>Whole genome shotgun sequence of Rhizocola hellebori NBRC 109834.</title>
        <authorList>
            <person name="Komaki H."/>
            <person name="Tamura T."/>
        </authorList>
    </citation>
    <scope>NUCLEOTIDE SEQUENCE</scope>
    <source>
        <strain evidence="1">NBRC 109834</strain>
    </source>
</reference>
<protein>
    <recommendedName>
        <fullName evidence="3">YjbR protein</fullName>
    </recommendedName>
</protein>
<name>A0A8J3VDF8_9ACTN</name>
<dbReference type="AlphaFoldDB" id="A0A8J3VDF8"/>
<sequence length="121" mass="13088">MCLGLPGVYEEPAWVGVRWRVRGRTFAHACTVGSDNPTSHARVFATDGPVCVVTFRAPADEVGGLIGSGFPFYWPGWGVNVVGMVLNAQTDWSEVAELLVDSYCVQAPKKLARLVDRPSGH</sequence>
<proteinExistence type="predicted"/>
<comment type="caution">
    <text evidence="1">The sequence shown here is derived from an EMBL/GenBank/DDBJ whole genome shotgun (WGS) entry which is preliminary data.</text>
</comment>